<dbReference type="EMBL" id="JYDT01000002">
    <property type="protein sequence ID" value="KRY93425.1"/>
    <property type="molecule type" value="Genomic_DNA"/>
</dbReference>
<dbReference type="EMBL" id="JYDR01000020">
    <property type="protein sequence ID" value="KRY75157.1"/>
    <property type="molecule type" value="Genomic_DNA"/>
</dbReference>
<evidence type="ECO:0000256" key="4">
    <source>
        <dbReference type="PROSITE-ProRule" id="PRU00898"/>
    </source>
</evidence>
<dbReference type="InterPro" id="IPR046341">
    <property type="entry name" value="SET_dom_sf"/>
</dbReference>
<keyword evidence="2 4" id="KW-0808">Transferase</keyword>
<evidence type="ECO:0000313" key="9">
    <source>
        <dbReference type="Proteomes" id="UP000054632"/>
    </source>
</evidence>
<evidence type="ECO:0000259" key="5">
    <source>
        <dbReference type="PROSITE" id="PS50280"/>
    </source>
</evidence>
<dbReference type="Proteomes" id="UP000054995">
    <property type="component" value="Unassembled WGS sequence"/>
</dbReference>
<reference evidence="9 10" key="1">
    <citation type="submission" date="2015-01" db="EMBL/GenBank/DDBJ databases">
        <title>Evolution of Trichinella species and genotypes.</title>
        <authorList>
            <person name="Korhonen P.K."/>
            <person name="Edoardo P."/>
            <person name="Giuseppe L.R."/>
            <person name="Gasser R.B."/>
        </authorList>
    </citation>
    <scope>NUCLEOTIDE SEQUENCE [LARGE SCALE GENOMIC DNA]</scope>
    <source>
        <strain evidence="6">ISS13</strain>
        <strain evidence="8">ISS176</strain>
        <strain evidence="7">ISS470</strain>
    </source>
</reference>
<comment type="similarity">
    <text evidence="4">Belongs to the class V-like SAM-binding methyltransferase superfamily. SETD3 actin-histidine methyltransferase family.</text>
</comment>
<keyword evidence="11" id="KW-1185">Reference proteome</keyword>
<evidence type="ECO:0000313" key="8">
    <source>
        <dbReference type="EMBL" id="KRZ43286.1"/>
    </source>
</evidence>
<dbReference type="AlphaFoldDB" id="A0A0V1G5I9"/>
<dbReference type="CDD" id="cd19176">
    <property type="entry name" value="SET_SETD3"/>
    <property type="match status" value="1"/>
</dbReference>
<dbReference type="InterPro" id="IPR001214">
    <property type="entry name" value="SET_dom"/>
</dbReference>
<dbReference type="EC" id="2.1.1.85" evidence="4"/>
<protein>
    <recommendedName>
        <fullName evidence="4">protein-histidine N-methyltransferase</fullName>
        <ecNumber evidence="4">2.1.1.85</ecNumber>
    </recommendedName>
</protein>
<dbReference type="InterPro" id="IPR044428">
    <property type="entry name" value="SETD3_SET"/>
</dbReference>
<dbReference type="OrthoDB" id="441812at2759"/>
<evidence type="ECO:0000256" key="1">
    <source>
        <dbReference type="ARBA" id="ARBA00022603"/>
    </source>
</evidence>
<dbReference type="Proteomes" id="UP000054632">
    <property type="component" value="Unassembled WGS sequence"/>
</dbReference>
<organism evidence="7 11">
    <name type="scientific">Trichinella pseudospiralis</name>
    <name type="common">Parasitic roundworm</name>
    <dbReference type="NCBI Taxonomy" id="6337"/>
    <lineage>
        <taxon>Eukaryota</taxon>
        <taxon>Metazoa</taxon>
        <taxon>Ecdysozoa</taxon>
        <taxon>Nematoda</taxon>
        <taxon>Enoplea</taxon>
        <taxon>Dorylaimia</taxon>
        <taxon>Trichinellida</taxon>
        <taxon>Trichinellidae</taxon>
        <taxon>Trichinella</taxon>
    </lineage>
</organism>
<dbReference type="PANTHER" id="PTHR13271:SF47">
    <property type="entry name" value="ACTIN-HISTIDINE N-METHYLTRANSFERASE"/>
    <property type="match status" value="1"/>
</dbReference>
<dbReference type="InterPro" id="IPR025785">
    <property type="entry name" value="SETD3"/>
</dbReference>
<proteinExistence type="inferred from homology"/>
<dbReference type="PROSITE" id="PS50280">
    <property type="entry name" value="SET"/>
    <property type="match status" value="1"/>
</dbReference>
<dbReference type="InterPro" id="IPR050600">
    <property type="entry name" value="SETD3_SETD6_MTase"/>
</dbReference>
<dbReference type="Proteomes" id="UP000054826">
    <property type="component" value="Unassembled WGS sequence"/>
</dbReference>
<keyword evidence="1 4" id="KW-0489">Methyltransferase</keyword>
<evidence type="ECO:0000256" key="3">
    <source>
        <dbReference type="ARBA" id="ARBA00022691"/>
    </source>
</evidence>
<dbReference type="InterPro" id="IPR036464">
    <property type="entry name" value="Rubisco_LSMT_subst-bd_sf"/>
</dbReference>
<gene>
    <name evidence="7" type="primary">Setd3</name>
    <name evidence="6" type="ORF">T4A_6768</name>
    <name evidence="8" type="ORF">T4C_2702</name>
    <name evidence="7" type="ORF">T4D_4952</name>
</gene>
<dbReference type="Gene3D" id="3.90.1420.10">
    <property type="entry name" value="Rubisco LSMT, substrate-binding domain"/>
    <property type="match status" value="1"/>
</dbReference>
<keyword evidence="3 4" id="KW-0949">S-adenosyl-L-methionine</keyword>
<dbReference type="Pfam" id="PF00856">
    <property type="entry name" value="SET"/>
    <property type="match status" value="1"/>
</dbReference>
<dbReference type="GO" id="GO:0018064">
    <property type="term" value="F:protein-L-histidine N-tele-methyltransferase activity"/>
    <property type="evidence" value="ECO:0007669"/>
    <property type="project" value="UniProtKB-EC"/>
</dbReference>
<feature type="domain" description="SET" evidence="5">
    <location>
        <begin position="76"/>
        <end position="315"/>
    </location>
</feature>
<dbReference type="GO" id="GO:0032259">
    <property type="term" value="P:methylation"/>
    <property type="evidence" value="ECO:0007669"/>
    <property type="project" value="UniProtKB-KW"/>
</dbReference>
<evidence type="ECO:0000313" key="7">
    <source>
        <dbReference type="EMBL" id="KRY93425.1"/>
    </source>
</evidence>
<accession>A0A0V1G5I9</accession>
<evidence type="ECO:0000313" key="11">
    <source>
        <dbReference type="Proteomes" id="UP000054995"/>
    </source>
</evidence>
<dbReference type="EMBL" id="JYDV01000010">
    <property type="protein sequence ID" value="KRZ43286.1"/>
    <property type="molecule type" value="Genomic_DNA"/>
</dbReference>
<evidence type="ECO:0000313" key="10">
    <source>
        <dbReference type="Proteomes" id="UP000054826"/>
    </source>
</evidence>
<dbReference type="PANTHER" id="PTHR13271">
    <property type="entry name" value="UNCHARACTERIZED PUTATIVE METHYLTRANSFERASE"/>
    <property type="match status" value="1"/>
</dbReference>
<name>A0A0V1G5I9_TRIPS</name>
<dbReference type="GO" id="GO:0016279">
    <property type="term" value="F:protein-lysine N-methyltransferase activity"/>
    <property type="evidence" value="ECO:0007669"/>
    <property type="project" value="TreeGrafter"/>
</dbReference>
<dbReference type="Gene3D" id="3.90.1410.10">
    <property type="entry name" value="set domain protein methyltransferase, domain 1"/>
    <property type="match status" value="1"/>
</dbReference>
<comment type="catalytic activity">
    <reaction evidence="4">
        <text>L-histidyl-[protein] + S-adenosyl-L-methionine = N(tele)-methyl-L-histidyl-[protein] + S-adenosyl-L-homocysteine + H(+)</text>
        <dbReference type="Rhea" id="RHEA:19369"/>
        <dbReference type="Rhea" id="RHEA-COMP:9745"/>
        <dbReference type="Rhea" id="RHEA-COMP:11600"/>
        <dbReference type="ChEBI" id="CHEBI:15378"/>
        <dbReference type="ChEBI" id="CHEBI:16367"/>
        <dbReference type="ChEBI" id="CHEBI:29979"/>
        <dbReference type="ChEBI" id="CHEBI:57856"/>
        <dbReference type="ChEBI" id="CHEBI:59789"/>
        <dbReference type="EC" id="2.1.1.85"/>
    </reaction>
</comment>
<evidence type="ECO:0000256" key="2">
    <source>
        <dbReference type="ARBA" id="ARBA00022679"/>
    </source>
</evidence>
<evidence type="ECO:0000313" key="6">
    <source>
        <dbReference type="EMBL" id="KRY75157.1"/>
    </source>
</evidence>
<dbReference type="SUPFAM" id="SSF82199">
    <property type="entry name" value="SET domain"/>
    <property type="match status" value="1"/>
</dbReference>
<dbReference type="PROSITE" id="PS51565">
    <property type="entry name" value="SAM_MT85_SETD3"/>
    <property type="match status" value="1"/>
</dbReference>
<sequence>MVIGKDEILSRCGIITKDVVVNLTIDVQSNLKNAHWDRLIYVKSAVDALIDAQKPFQRKFLRNRMDFKQEFEQWCKKNSIKTFGVKPEAVENYGIGMVATEDISQGKLLVSVPRKEMLTAGSLKSCPAMKHLLKDDPILNNMNNVALTMSILYELFLGKKSHWYEYLRFLPTEYSVPLYFDEEAFSALKISAFFDQAVNIYSSIVRQYSYFYQLLIDRSSPFRGTPFKETNFTFENYRWAASTVMTRINFIPLQGEFSEAGAALAMNEPALIPMWDLFNHEVQALCSDYDTDTNYGRVFAIKSWSAGDQVFIHYGDRGNYELFIGGGFVVDNNPFDYFPLKLSLGQASENYSLRFEVLKQRDLADVKVHRIFWGGDEMFQPSILQFAIIHSADVAALEEMKNLPVGKAPISEQLQLKAKSFLKNRLTLLLSTYVKLPEENDQNPSQKLCLACLDSEKQLLQHAIDALETCTFPSEI</sequence>
<comment type="caution">
    <text evidence="7">The sequence shown here is derived from an EMBL/GenBank/DDBJ whole genome shotgun (WGS) entry which is preliminary data.</text>
</comment>